<dbReference type="InterPro" id="IPR010071">
    <property type="entry name" value="AA_adenyl_dom"/>
</dbReference>
<dbReference type="NCBIfam" id="TIGR01733">
    <property type="entry name" value="AA-adenyl-dom"/>
    <property type="match status" value="1"/>
</dbReference>
<dbReference type="PROSITE" id="PS00012">
    <property type="entry name" value="PHOSPHOPANTETHEINE"/>
    <property type="match status" value="1"/>
</dbReference>
<dbReference type="Pfam" id="PF00550">
    <property type="entry name" value="PP-binding"/>
    <property type="match status" value="2"/>
</dbReference>
<dbReference type="Gene3D" id="3.30.559.30">
    <property type="entry name" value="Nonribosomal peptide synthetase, condensation domain"/>
    <property type="match status" value="1"/>
</dbReference>
<dbReference type="PANTHER" id="PTHR45527">
    <property type="entry name" value="NONRIBOSOMAL PEPTIDE SYNTHETASE"/>
    <property type="match status" value="1"/>
</dbReference>
<feature type="domain" description="Carrier" evidence="4">
    <location>
        <begin position="1780"/>
        <end position="1855"/>
    </location>
</feature>
<keyword evidence="2" id="KW-0596">Phosphopantetheine</keyword>
<dbReference type="InterPro" id="IPR020845">
    <property type="entry name" value="AMP-binding_CS"/>
</dbReference>
<dbReference type="InterPro" id="IPR001242">
    <property type="entry name" value="Condensation_dom"/>
</dbReference>
<dbReference type="InterPro" id="IPR020802">
    <property type="entry name" value="TesA-like"/>
</dbReference>
<dbReference type="InterPro" id="IPR025110">
    <property type="entry name" value="AMP-bd_C"/>
</dbReference>
<dbReference type="Gene3D" id="3.30.300.30">
    <property type="match status" value="2"/>
</dbReference>
<dbReference type="SUPFAM" id="SSF56801">
    <property type="entry name" value="Acetyl-CoA synthetase-like"/>
    <property type="match status" value="2"/>
</dbReference>
<dbReference type="InterPro" id="IPR006162">
    <property type="entry name" value="Ppantetheine_attach_site"/>
</dbReference>
<dbReference type="RefSeq" id="WP_371149884.1">
    <property type="nucleotide sequence ID" value="NZ_JBFSOO010000001.1"/>
</dbReference>
<accession>A0ABV4JRQ6</accession>
<dbReference type="SMART" id="SM00824">
    <property type="entry name" value="PKS_TE"/>
    <property type="match status" value="1"/>
</dbReference>
<dbReference type="Gene3D" id="3.30.559.10">
    <property type="entry name" value="Chloramphenicol acetyltransferase-like domain"/>
    <property type="match status" value="1"/>
</dbReference>
<dbReference type="InterPro" id="IPR045851">
    <property type="entry name" value="AMP-bd_C_sf"/>
</dbReference>
<keyword evidence="3" id="KW-0597">Phosphoprotein</keyword>
<dbReference type="PANTHER" id="PTHR45527:SF1">
    <property type="entry name" value="FATTY ACID SYNTHASE"/>
    <property type="match status" value="1"/>
</dbReference>
<dbReference type="InterPro" id="IPR042099">
    <property type="entry name" value="ANL_N_sf"/>
</dbReference>
<dbReference type="PROSITE" id="PS50075">
    <property type="entry name" value="CARRIER"/>
    <property type="match status" value="2"/>
</dbReference>
<proteinExistence type="predicted"/>
<dbReference type="InterPro" id="IPR029058">
    <property type="entry name" value="AB_hydrolase_fold"/>
</dbReference>
<evidence type="ECO:0000313" key="6">
    <source>
        <dbReference type="Proteomes" id="UP001568358"/>
    </source>
</evidence>
<dbReference type="PROSITE" id="PS00455">
    <property type="entry name" value="AMP_BINDING"/>
    <property type="match status" value="2"/>
</dbReference>
<dbReference type="InterPro" id="IPR001031">
    <property type="entry name" value="Thioesterase"/>
</dbReference>
<evidence type="ECO:0000256" key="2">
    <source>
        <dbReference type="ARBA" id="ARBA00022450"/>
    </source>
</evidence>
<organism evidence="5 6">
    <name type="scientific">Halodesulfovibrio aestuarii</name>
    <dbReference type="NCBI Taxonomy" id="126333"/>
    <lineage>
        <taxon>Bacteria</taxon>
        <taxon>Pseudomonadati</taxon>
        <taxon>Thermodesulfobacteriota</taxon>
        <taxon>Desulfovibrionia</taxon>
        <taxon>Desulfovibrionales</taxon>
        <taxon>Desulfovibrionaceae</taxon>
        <taxon>Halodesulfovibrio</taxon>
    </lineage>
</organism>
<dbReference type="Gene3D" id="2.30.38.10">
    <property type="entry name" value="Luciferase, Domain 3"/>
    <property type="match status" value="1"/>
</dbReference>
<dbReference type="InterPro" id="IPR000873">
    <property type="entry name" value="AMP-dep_synth/lig_dom"/>
</dbReference>
<name>A0ABV4JRQ6_9BACT</name>
<dbReference type="SUPFAM" id="SSF47336">
    <property type="entry name" value="ACP-like"/>
    <property type="match status" value="2"/>
</dbReference>
<dbReference type="Gene3D" id="3.40.50.12780">
    <property type="entry name" value="N-terminal domain of ligase-like"/>
    <property type="match status" value="1"/>
</dbReference>
<comment type="cofactor">
    <cofactor evidence="1">
        <name>pantetheine 4'-phosphate</name>
        <dbReference type="ChEBI" id="CHEBI:47942"/>
    </cofactor>
</comment>
<dbReference type="Pfam" id="PF00975">
    <property type="entry name" value="Thioesterase"/>
    <property type="match status" value="1"/>
</dbReference>
<feature type="domain" description="Carrier" evidence="4">
    <location>
        <begin position="596"/>
        <end position="673"/>
    </location>
</feature>
<dbReference type="EMBL" id="JBFSOO010000001">
    <property type="protein sequence ID" value="MEZ6852341.1"/>
    <property type="molecule type" value="Genomic_DNA"/>
</dbReference>
<dbReference type="Gene3D" id="1.10.1200.10">
    <property type="entry name" value="ACP-like"/>
    <property type="match status" value="2"/>
</dbReference>
<dbReference type="Gene3D" id="3.40.50.1820">
    <property type="entry name" value="alpha/beta hydrolase"/>
    <property type="match status" value="1"/>
</dbReference>
<evidence type="ECO:0000256" key="3">
    <source>
        <dbReference type="ARBA" id="ARBA00022553"/>
    </source>
</evidence>
<dbReference type="Gene3D" id="3.40.50.980">
    <property type="match status" value="2"/>
</dbReference>
<dbReference type="CDD" id="cd05930">
    <property type="entry name" value="A_NRPS"/>
    <property type="match status" value="1"/>
</dbReference>
<dbReference type="InterPro" id="IPR009081">
    <property type="entry name" value="PP-bd_ACP"/>
</dbReference>
<dbReference type="Proteomes" id="UP001568358">
    <property type="component" value="Unassembled WGS sequence"/>
</dbReference>
<dbReference type="Pfam" id="PF00501">
    <property type="entry name" value="AMP-binding"/>
    <property type="match status" value="2"/>
</dbReference>
<dbReference type="Pfam" id="PF00668">
    <property type="entry name" value="Condensation"/>
    <property type="match status" value="1"/>
</dbReference>
<dbReference type="SUPFAM" id="SSF53474">
    <property type="entry name" value="alpha/beta-Hydrolases"/>
    <property type="match status" value="1"/>
</dbReference>
<evidence type="ECO:0000313" key="5">
    <source>
        <dbReference type="EMBL" id="MEZ6852341.1"/>
    </source>
</evidence>
<evidence type="ECO:0000259" key="4">
    <source>
        <dbReference type="PROSITE" id="PS50075"/>
    </source>
</evidence>
<keyword evidence="6" id="KW-1185">Reference proteome</keyword>
<gene>
    <name evidence="5" type="ORF">AB2Z07_02135</name>
</gene>
<dbReference type="Pfam" id="PF13193">
    <property type="entry name" value="AMP-binding_C"/>
    <property type="match status" value="1"/>
</dbReference>
<reference evidence="5 6" key="1">
    <citation type="submission" date="2024-07" db="EMBL/GenBank/DDBJ databases">
        <title>Active virus-host system and metabolic interactions in a Lokiarchaeon culture.</title>
        <authorList>
            <person name="Ponce Toledo R.I."/>
            <person name="Rodrigues Oliveira T."/>
            <person name="Schleper C."/>
        </authorList>
    </citation>
    <scope>NUCLEOTIDE SEQUENCE [LARGE SCALE GENOMIC DNA]</scope>
    <source>
        <strain evidence="5 6">B35</strain>
    </source>
</reference>
<comment type="caution">
    <text evidence="5">The sequence shown here is derived from an EMBL/GenBank/DDBJ whole genome shotgun (WGS) entry which is preliminary data.</text>
</comment>
<protein>
    <submittedName>
        <fullName evidence="5">Amino acid adenylation domain-containing protein</fullName>
    </submittedName>
</protein>
<dbReference type="InterPro" id="IPR036736">
    <property type="entry name" value="ACP-like_sf"/>
</dbReference>
<dbReference type="InterPro" id="IPR023213">
    <property type="entry name" value="CAT-like_dom_sf"/>
</dbReference>
<dbReference type="SUPFAM" id="SSF52777">
    <property type="entry name" value="CoA-dependent acyltransferases"/>
    <property type="match status" value="2"/>
</dbReference>
<evidence type="ECO:0000256" key="1">
    <source>
        <dbReference type="ARBA" id="ARBA00001957"/>
    </source>
</evidence>
<sequence>MTTAYKMISEPLEESLIDILERTALTVPDKGIYHVDRDGTGEQFQSYADLLREATQVGKTLYQKGLKPKDHLLLAVESSKNFLNLFWGCLLTGIIPVPLAHVRTPNDASMEVQKVLGVQQLLQAPVVSDSHNDRTFSTLKTALAEQGGTLLASEDILSAARLTDSNEPDFYRTKFDELAVLQFSSGSTGMPKGARLTHRNLIANILALIDIERVDNTDTLVSWLPYFHDFGLFGCHLMPLYAGINQVKMDPFQFAQRPFLWMQKIHEHRATLTSSTNTGIEHLASYIGLKKDKLPELNLSCIKSFIMGAEMVSIASCKKLEDQLESMNFPKLALMPGYGLTETTLVACCTRSGDQLKSFLINRKKMISEGVIEYEKTPSEHTAEFACVGTSVPHCRLRIVDTEGNELPANRVGLIEIQGENVVNAYEKNPDANTAAFHDSWFSSGDMGFMTENNEACIVGRQKEILVIHGQNYYPADVEKIALLGHEEKFRLAVVCGAYDEKLGKEKVLLFYVKNKKELSAENTPQTLTALRENVSNLAGFPIDHFIPVTQGEIPRTSSGKVIRSALAQAFLDGLFDGKTAETDAMLTAQNKGIDYSALDHESIVRNVWQEILELETSHLTPNKSMFKLGADSIRAMRIQGLLEETYQAKMESNFCYMYQTIAAQVAYFQNRDFSIEPPQNELESIILKIVAEQLEAKPDTIGVTENLVKRMDSISEMLTLLEEIKKVFKEVPIEKEFLEFNTIRQMANYLNGHVFSKNTEEQEYDIFPLMHFQETLYFHRKGFVRNEPSGLSCYIFLKTNLTGKMNLELFDKALNYVVSRHPVLRSVIDEEDNRPRMKSLNTVPEVHTSYLDISGKSVEEQRQFILNRGLEHNDYRFDLSQFPLFFCELLKVNDEKHVFMINIDHLLIDGFSFMQVFEELFNTYDKMLRNEPHELPEASMTFGDYVRVEQLRQRTAEYKNALEFQLDIFKNLPPKAVLPFKQNPATLEKVQFDTFYQEIEPEIIEALNAVAMENQVSLNSLLLAAYFKLMSIWCHQDDLIINMPVFNREQYFAGARKTVATFIDIFPVRLQTYFEEPLIQIAQKAEEFTRRLLEVPVSSIELSRELFEREGLRATSMSSIIFSNSIGMYNGEVSEMQKIMLDTPEFRTGAPGTYIDLVIYDFRERKHSADTFYFNWNFIRDIFDKDFIEILSSQYKILLTQLVKAKSSEYATQKFTGEEIIPEHHRKLMGEINNTKTSFPDATLHALIEEQVRKTPDKEALTFEGNTLTYSMFNERAAAIGRCLTSLNIGNDDFVALFTSRSLEMLTGQFGVLKAGAAYLPIDIDYPSDRIAYVLEDSLAPVLLTQSTHLPRLEGALKHVKHVILLDEGADTESIPESIKDKTVTFNSLKEQSEGIELPEVSTCDLAYMIYTSGSTGKPKGVQVTHRNIVNFLHWVKMEVNIREEERLALVTSYAFDMTLTSNWVPFLTGASLHILSEEKTKDVQSLLRFISEREITFLNVTPSHFSLLANAREYLTKEHLPMRDGMRVMQGGELINTKDLNLWLKYYPTHGFINEYGPTETTVASTFFPIPVTEKNTVELHTVPIGKPVYNTQIYIMNDDLKNCMIGVPGELCIGGEGVTNGYYNNAVKTAEAFIQNPYGPEGDLLYRTGDVVRLLNDGNIEFLGRNDHQINLRGYRIEAGEIENTIREHGQVAEAVVVPQKDTADSLALVAFYTSTNGQIPPKELRTHLAETLPEYMIPVHFEHLETMPCTPSGKLDKKSLPKVTIEAGAITDDSAKPETELEIQVAEIWEEVLGVTGIGLNNNFWEIGGDSLKAMRLIMRMKKEGFINFGLKEAFEYQTVGSIVEHMLSTQKETEEKEADIVNLTYRQYPVAQLFCLPYACGNPTMYRELSDLLPADYAISAANMPGHGNSGKPFESIPQIAEHFVPLLSEKQQDTPLFIVGYSFGGHAAYALAKLLEEKGTPAAGVIIISSPPPEIKGGLKAILSSTDDEIMTRSKEVYKYDFTDMTASEQKDYLHTLKIDTKAMVDFTFTRKLNTPAINIAGRNEEEQSIRSEARLWRNAFKHCELKELNGAHMLIKTNAKELAKLISSFVDVIALENGGGK</sequence>